<dbReference type="PANTHER" id="PTHR44167:SF24">
    <property type="entry name" value="SERINE_THREONINE-PROTEIN KINASE CHK2"/>
    <property type="match status" value="1"/>
</dbReference>
<dbReference type="PROSITE" id="PS00108">
    <property type="entry name" value="PROTEIN_KINASE_ST"/>
    <property type="match status" value="1"/>
</dbReference>
<dbReference type="InterPro" id="IPR008271">
    <property type="entry name" value="Ser/Thr_kinase_AS"/>
</dbReference>
<protein>
    <recommendedName>
        <fullName evidence="5">Protein kinase domain-containing protein</fullName>
    </recommendedName>
</protein>
<dbReference type="GO" id="GO:0005634">
    <property type="term" value="C:nucleus"/>
    <property type="evidence" value="ECO:0007669"/>
    <property type="project" value="TreeGrafter"/>
</dbReference>
<dbReference type="GO" id="GO:0005524">
    <property type="term" value="F:ATP binding"/>
    <property type="evidence" value="ECO:0007669"/>
    <property type="project" value="UniProtKB-UniRule"/>
</dbReference>
<evidence type="ECO:0000256" key="2">
    <source>
        <dbReference type="ARBA" id="ARBA00022840"/>
    </source>
</evidence>
<evidence type="ECO:0000313" key="7">
    <source>
        <dbReference type="Proteomes" id="UP000750334"/>
    </source>
</evidence>
<keyword evidence="4" id="KW-0418">Kinase</keyword>
<proteinExistence type="inferred from homology"/>
<evidence type="ECO:0000256" key="3">
    <source>
        <dbReference type="PROSITE-ProRule" id="PRU10141"/>
    </source>
</evidence>
<evidence type="ECO:0000313" key="6">
    <source>
        <dbReference type="EMBL" id="KAG0668605.1"/>
    </source>
</evidence>
<name>A0A9P6WBR7_MAUEX</name>
<keyword evidence="1 3" id="KW-0547">Nucleotide-binding</keyword>
<dbReference type="SUPFAM" id="SSF56112">
    <property type="entry name" value="Protein kinase-like (PK-like)"/>
    <property type="match status" value="1"/>
</dbReference>
<feature type="domain" description="Protein kinase" evidence="5">
    <location>
        <begin position="110"/>
        <end position="417"/>
    </location>
</feature>
<keyword evidence="7" id="KW-1185">Reference proteome</keyword>
<gene>
    <name evidence="6" type="primary">ISR1</name>
    <name evidence="6" type="ORF">C6P45_004576</name>
</gene>
<dbReference type="PROSITE" id="PS00107">
    <property type="entry name" value="PROTEIN_KINASE_ATP"/>
    <property type="match status" value="1"/>
</dbReference>
<dbReference type="Pfam" id="PF00069">
    <property type="entry name" value="Pkinase"/>
    <property type="match status" value="1"/>
</dbReference>
<dbReference type="InterPro" id="IPR000719">
    <property type="entry name" value="Prot_kinase_dom"/>
</dbReference>
<organism evidence="6 7">
    <name type="scientific">Maudiozyma exigua</name>
    <name type="common">Yeast</name>
    <name type="synonym">Kazachstania exigua</name>
    <dbReference type="NCBI Taxonomy" id="34358"/>
    <lineage>
        <taxon>Eukaryota</taxon>
        <taxon>Fungi</taxon>
        <taxon>Dikarya</taxon>
        <taxon>Ascomycota</taxon>
        <taxon>Saccharomycotina</taxon>
        <taxon>Saccharomycetes</taxon>
        <taxon>Saccharomycetales</taxon>
        <taxon>Saccharomycetaceae</taxon>
        <taxon>Maudiozyma</taxon>
    </lineage>
</organism>
<dbReference type="OrthoDB" id="1668230at2759"/>
<dbReference type="AlphaFoldDB" id="A0A9P6WBR7"/>
<sequence>MDYTPPASPVFRIDVTQRNNERLPISPITPDLKKFPLLRNSVFNTTDITPETSLYYLEQDLNTCNISPMSPSLNDSRETIQLLSDWTHQDIEQKIISGSMDFIKNPAFKLKSSRILGQGSYSYICEVETDSQNPLVLKFPHSKRKTRTLLNEALILTYLHMADSGLEDNYIIPFNGITYINKSHFNKLRRNEYIPALILPKLNLNLQQLIKFLKQNYSHDISMKKTIWKKLFNGMIIALHYLKLKKVIHGDIKTANIMVSALNKDGIFSLDDLTFYLCDFTSSIIDISAGIKYAHRTAETVTHNNLSLDTTLEYCPPEVIERMTNSNNSTNTEPIFSHITDLYSLGLCLLSFICENEPYRELKSFKFHNNMTDSSSSSYSGSSGITSSVQHTQWLINSILRNDPITLNTFNGDENYYRDNWSEELSLVSKILVNRISLEECISYI</sequence>
<dbReference type="Proteomes" id="UP000750334">
    <property type="component" value="Unassembled WGS sequence"/>
</dbReference>
<evidence type="ECO:0000259" key="5">
    <source>
        <dbReference type="PROSITE" id="PS50011"/>
    </source>
</evidence>
<evidence type="ECO:0000256" key="4">
    <source>
        <dbReference type="RuleBase" id="RU000304"/>
    </source>
</evidence>
<feature type="binding site" evidence="3">
    <location>
        <position position="138"/>
    </location>
    <ligand>
        <name>ATP</name>
        <dbReference type="ChEBI" id="CHEBI:30616"/>
    </ligand>
</feature>
<dbReference type="Gene3D" id="1.10.510.10">
    <property type="entry name" value="Transferase(Phosphotransferase) domain 1"/>
    <property type="match status" value="1"/>
</dbReference>
<comment type="caution">
    <text evidence="6">The sequence shown here is derived from an EMBL/GenBank/DDBJ whole genome shotgun (WGS) entry which is preliminary data.</text>
</comment>
<dbReference type="InterPro" id="IPR011009">
    <property type="entry name" value="Kinase-like_dom_sf"/>
</dbReference>
<comment type="similarity">
    <text evidence="4">Belongs to the protein kinase superfamily.</text>
</comment>
<dbReference type="GO" id="GO:0004674">
    <property type="term" value="F:protein serine/threonine kinase activity"/>
    <property type="evidence" value="ECO:0007669"/>
    <property type="project" value="UniProtKB-KW"/>
</dbReference>
<dbReference type="SMART" id="SM00220">
    <property type="entry name" value="S_TKc"/>
    <property type="match status" value="1"/>
</dbReference>
<accession>A0A9P6WBR7</accession>
<keyword evidence="2 3" id="KW-0067">ATP-binding</keyword>
<keyword evidence="4" id="KW-0723">Serine/threonine-protein kinase</keyword>
<dbReference type="PANTHER" id="PTHR44167">
    <property type="entry name" value="OVARIAN-SPECIFIC SERINE/THREONINE-PROTEIN KINASE LOK-RELATED"/>
    <property type="match status" value="1"/>
</dbReference>
<dbReference type="GO" id="GO:0044773">
    <property type="term" value="P:mitotic DNA damage checkpoint signaling"/>
    <property type="evidence" value="ECO:0007669"/>
    <property type="project" value="TreeGrafter"/>
</dbReference>
<dbReference type="EMBL" id="PUHR01000063">
    <property type="protein sequence ID" value="KAG0668605.1"/>
    <property type="molecule type" value="Genomic_DNA"/>
</dbReference>
<keyword evidence="4" id="KW-0808">Transferase</keyword>
<evidence type="ECO:0000256" key="1">
    <source>
        <dbReference type="ARBA" id="ARBA00022741"/>
    </source>
</evidence>
<dbReference type="PROSITE" id="PS50011">
    <property type="entry name" value="PROTEIN_KINASE_DOM"/>
    <property type="match status" value="1"/>
</dbReference>
<dbReference type="InterPro" id="IPR017441">
    <property type="entry name" value="Protein_kinase_ATP_BS"/>
</dbReference>
<reference evidence="6 7" key="1">
    <citation type="submission" date="2020-11" db="EMBL/GenBank/DDBJ databases">
        <title>Kefir isolates.</title>
        <authorList>
            <person name="Marcisauskas S."/>
            <person name="Kim Y."/>
            <person name="Blasche S."/>
        </authorList>
    </citation>
    <scope>NUCLEOTIDE SEQUENCE [LARGE SCALE GENOMIC DNA]</scope>
    <source>
        <strain evidence="6 7">OG2</strain>
    </source>
</reference>